<protein>
    <recommendedName>
        <fullName evidence="3">FNIP repeat-containing protein</fullName>
    </recommendedName>
</protein>
<dbReference type="PANTHER" id="PTHR32134">
    <property type="entry name" value="FNIP REPEAT-CONTAINING PROTEIN"/>
    <property type="match status" value="1"/>
</dbReference>
<dbReference type="OMA" id="CLRRIND"/>
<dbReference type="AlphaFoldDB" id="D3BJ41"/>
<reference evidence="1 2" key="1">
    <citation type="journal article" date="2011" name="Genome Res.">
        <title>Phylogeny-wide analysis of social amoeba genomes highlights ancient origins for complex intercellular communication.</title>
        <authorList>
            <person name="Heidel A.J."/>
            <person name="Lawal H.M."/>
            <person name="Felder M."/>
            <person name="Schilde C."/>
            <person name="Helps N.R."/>
            <person name="Tunggal B."/>
            <person name="Rivero F."/>
            <person name="John U."/>
            <person name="Schleicher M."/>
            <person name="Eichinger L."/>
            <person name="Platzer M."/>
            <person name="Noegel A.A."/>
            <person name="Schaap P."/>
            <person name="Gloeckner G."/>
        </authorList>
    </citation>
    <scope>NUCLEOTIDE SEQUENCE [LARGE SCALE GENOMIC DNA]</scope>
    <source>
        <strain evidence="2">ATCC 26659 / Pp 5 / PN500</strain>
    </source>
</reference>
<dbReference type="InParanoid" id="D3BJ41"/>
<dbReference type="Pfam" id="PF05725">
    <property type="entry name" value="FNIP"/>
    <property type="match status" value="2"/>
</dbReference>
<dbReference type="InterPro" id="IPR008615">
    <property type="entry name" value="FNIP"/>
</dbReference>
<dbReference type="InterPro" id="IPR051251">
    <property type="entry name" value="STK_FNIP-Repeat"/>
</dbReference>
<sequence>MYGNMGQSSEDTVVRCVVEFVDERIGVGRPQVPRQYVIEFLDFLIGKSTDVLVVGELRECIAFDYGHLGTQSDTSCFPTDQVSFNRVDQRIKRMVRALASKDCLEALSHILLAKIVDFLDDNIDKICFTLACKRWFNERDKYLTFNFKQLHLFDSDSDYIHLNSYRSSIIRSINKRKYSLIISDHKYSNHDYIISPKKLQDIDTIESNIYLVKIPYYVENTSLERFYEIIAKSNVMKLKGWKTTSHKLPQSLTSLRFTKAFDEPLEPGYLPPNLKSIRFYYFGRPIQSGVFPLSLRKLVFGNSFNQPLGPGILPASLEILKFKGTLFTQGFQLGSLPPNLKTLVYSGHDIEIDEGVLPDSIYTLRYVPPLWISSIRSLSNLRSLTFYLPDDSSNHQISLSDLPTSLTALYTNSSVELKSTLHPSIKYLDISYSKYDVDEIFKYRSTYQFELLSVDGSKLESLENLKIKRLAMPCSSKKYQMREIPHGIKELELGQSYSSFLDSLPTSVKKLTVSHISQIDSNIVDSINELVVKNIRQNYTAIPFRFKEALETLAIPTMVIPYPNPKNTFFNISGKTICLRRINDNQFIIFGQTSKIFVAAFVDGSQLENIRNIIV</sequence>
<proteinExistence type="predicted"/>
<organism evidence="1 2">
    <name type="scientific">Heterostelium pallidum (strain ATCC 26659 / Pp 5 / PN500)</name>
    <name type="common">Cellular slime mold</name>
    <name type="synonym">Polysphondylium pallidum</name>
    <dbReference type="NCBI Taxonomy" id="670386"/>
    <lineage>
        <taxon>Eukaryota</taxon>
        <taxon>Amoebozoa</taxon>
        <taxon>Evosea</taxon>
        <taxon>Eumycetozoa</taxon>
        <taxon>Dictyostelia</taxon>
        <taxon>Acytosteliales</taxon>
        <taxon>Acytosteliaceae</taxon>
        <taxon>Heterostelium</taxon>
    </lineage>
</organism>
<dbReference type="PANTHER" id="PTHR32134:SF92">
    <property type="entry name" value="FNIP REPEAT-CONTAINING PROTEIN"/>
    <property type="match status" value="1"/>
</dbReference>
<evidence type="ECO:0008006" key="3">
    <source>
        <dbReference type="Google" id="ProtNLM"/>
    </source>
</evidence>
<dbReference type="FunCoup" id="D3BJ41">
    <property type="interactions" value="1036"/>
</dbReference>
<dbReference type="RefSeq" id="XP_020430049.1">
    <property type="nucleotide sequence ID" value="XM_020579374.1"/>
</dbReference>
<comment type="caution">
    <text evidence="1">The sequence shown here is derived from an EMBL/GenBank/DDBJ whole genome shotgun (WGS) entry which is preliminary data.</text>
</comment>
<accession>D3BJ41</accession>
<gene>
    <name evidence="1" type="ORF">PPL_08563</name>
</gene>
<dbReference type="Proteomes" id="UP000001396">
    <property type="component" value="Unassembled WGS sequence"/>
</dbReference>
<dbReference type="GeneID" id="31364042"/>
<name>D3BJ41_HETP5</name>
<evidence type="ECO:0000313" key="1">
    <source>
        <dbReference type="EMBL" id="EFA77921.1"/>
    </source>
</evidence>
<evidence type="ECO:0000313" key="2">
    <source>
        <dbReference type="Proteomes" id="UP000001396"/>
    </source>
</evidence>
<dbReference type="SUPFAM" id="SSF52058">
    <property type="entry name" value="L domain-like"/>
    <property type="match status" value="1"/>
</dbReference>
<dbReference type="EMBL" id="ADBJ01000038">
    <property type="protein sequence ID" value="EFA77921.1"/>
    <property type="molecule type" value="Genomic_DNA"/>
</dbReference>
<keyword evidence="2" id="KW-1185">Reference proteome</keyword>